<dbReference type="InterPro" id="IPR000700">
    <property type="entry name" value="PAS-assoc_C"/>
</dbReference>
<dbReference type="InterPro" id="IPR000014">
    <property type="entry name" value="PAS"/>
</dbReference>
<dbReference type="SUPFAM" id="SSF55073">
    <property type="entry name" value="Nucleotide cyclase"/>
    <property type="match status" value="1"/>
</dbReference>
<dbReference type="CDD" id="cd01949">
    <property type="entry name" value="GGDEF"/>
    <property type="match status" value="1"/>
</dbReference>
<dbReference type="AlphaFoldDB" id="A0A1H0W4F8"/>
<dbReference type="InterPro" id="IPR001610">
    <property type="entry name" value="PAC"/>
</dbReference>
<evidence type="ECO:0000313" key="4">
    <source>
        <dbReference type="EMBL" id="SDP85610.1"/>
    </source>
</evidence>
<dbReference type="PROSITE" id="PS50887">
    <property type="entry name" value="GGDEF"/>
    <property type="match status" value="1"/>
</dbReference>
<dbReference type="CDD" id="cd00130">
    <property type="entry name" value="PAS"/>
    <property type="match status" value="2"/>
</dbReference>
<dbReference type="NCBIfam" id="TIGR00254">
    <property type="entry name" value="GGDEF"/>
    <property type="match status" value="1"/>
</dbReference>
<dbReference type="Proteomes" id="UP000199159">
    <property type="component" value="Unassembled WGS sequence"/>
</dbReference>
<feature type="domain" description="GGDEF" evidence="3">
    <location>
        <begin position="298"/>
        <end position="430"/>
    </location>
</feature>
<gene>
    <name evidence="4" type="ORF">SAMN05216565_10951</name>
</gene>
<organism evidence="4 5">
    <name type="scientific">Litchfieldia salsa</name>
    <dbReference type="NCBI Taxonomy" id="930152"/>
    <lineage>
        <taxon>Bacteria</taxon>
        <taxon>Bacillati</taxon>
        <taxon>Bacillota</taxon>
        <taxon>Bacilli</taxon>
        <taxon>Bacillales</taxon>
        <taxon>Bacillaceae</taxon>
        <taxon>Litchfieldia</taxon>
    </lineage>
</organism>
<dbReference type="RefSeq" id="WP_090856633.1">
    <property type="nucleotide sequence ID" value="NZ_FNJU01000009.1"/>
</dbReference>
<dbReference type="EMBL" id="FNJU01000009">
    <property type="protein sequence ID" value="SDP85610.1"/>
    <property type="molecule type" value="Genomic_DNA"/>
</dbReference>
<dbReference type="Pfam" id="PF00989">
    <property type="entry name" value="PAS"/>
    <property type="match status" value="1"/>
</dbReference>
<dbReference type="FunFam" id="3.30.70.270:FF:000001">
    <property type="entry name" value="Diguanylate cyclase domain protein"/>
    <property type="match status" value="1"/>
</dbReference>
<accession>A0A1H0W4F8</accession>
<feature type="domain" description="PAC" evidence="2">
    <location>
        <begin position="216"/>
        <end position="266"/>
    </location>
</feature>
<dbReference type="InterPro" id="IPR035965">
    <property type="entry name" value="PAS-like_dom_sf"/>
</dbReference>
<keyword evidence="5" id="KW-1185">Reference proteome</keyword>
<dbReference type="Pfam" id="PF13426">
    <property type="entry name" value="PAS_9"/>
    <property type="match status" value="1"/>
</dbReference>
<evidence type="ECO:0000313" key="5">
    <source>
        <dbReference type="Proteomes" id="UP000199159"/>
    </source>
</evidence>
<sequence>MNSINHYRVTSKQDFSATNEFELIWNNTNDAIFLIAPDGSILKANPAFERILGYSSEELKGHLQPPILPQHLIEDQQPFLKRMEKGERLDYYEVQRLTKSGELLEIFASYSPILNVDGELLYIVAMYKDVTEQVAAQKKIMESGEKYRFIAENTSDLIMILNDKQTITYVSPSVAALLKIPPDDCLNKSILDFIYRNDILLFMAKLEKIENTQTPLQIELRYKVGDEGFLWMDLKLQNVVDDNQTRTILVSRDISERKKHEEELRYLAFHDSLTSLPNRYYFNQLLSKEIARCSNESTGIMLMYLDIDHFKDVNDQYGHAGGDAVLIEFSKRIKRSIRTTDIVCRLSGDEFIVILTAPNDQAEVHEIVERIQREIVKPMMIEKHSITITASIGISAYNRDISPEQLVKRADQALYDVKEKGKNSACYWCE</sequence>
<dbReference type="InterPro" id="IPR052155">
    <property type="entry name" value="Biofilm_reg_signaling"/>
</dbReference>
<dbReference type="InterPro" id="IPR000160">
    <property type="entry name" value="GGDEF_dom"/>
</dbReference>
<evidence type="ECO:0000259" key="2">
    <source>
        <dbReference type="PROSITE" id="PS50113"/>
    </source>
</evidence>
<feature type="domain" description="PAS" evidence="1">
    <location>
        <begin position="17"/>
        <end position="61"/>
    </location>
</feature>
<dbReference type="PROSITE" id="PS50113">
    <property type="entry name" value="PAC"/>
    <property type="match status" value="2"/>
</dbReference>
<dbReference type="SMART" id="SM00267">
    <property type="entry name" value="GGDEF"/>
    <property type="match status" value="1"/>
</dbReference>
<evidence type="ECO:0000259" key="1">
    <source>
        <dbReference type="PROSITE" id="PS50112"/>
    </source>
</evidence>
<dbReference type="SMART" id="SM00091">
    <property type="entry name" value="PAS"/>
    <property type="match status" value="2"/>
</dbReference>
<feature type="domain" description="PAC" evidence="2">
    <location>
        <begin position="90"/>
        <end position="142"/>
    </location>
</feature>
<dbReference type="PANTHER" id="PTHR44757:SF2">
    <property type="entry name" value="BIOFILM ARCHITECTURE MAINTENANCE PROTEIN MBAA"/>
    <property type="match status" value="1"/>
</dbReference>
<dbReference type="GO" id="GO:0006355">
    <property type="term" value="P:regulation of DNA-templated transcription"/>
    <property type="evidence" value="ECO:0007669"/>
    <property type="project" value="InterPro"/>
</dbReference>
<dbReference type="STRING" id="930152.SAMN05216565_10951"/>
<dbReference type="SMART" id="SM00086">
    <property type="entry name" value="PAC"/>
    <property type="match status" value="2"/>
</dbReference>
<feature type="domain" description="PAS" evidence="1">
    <location>
        <begin position="143"/>
        <end position="213"/>
    </location>
</feature>
<dbReference type="PANTHER" id="PTHR44757">
    <property type="entry name" value="DIGUANYLATE CYCLASE DGCP"/>
    <property type="match status" value="1"/>
</dbReference>
<dbReference type="Gene3D" id="3.30.70.270">
    <property type="match status" value="1"/>
</dbReference>
<dbReference type="OrthoDB" id="9759607at2"/>
<dbReference type="Gene3D" id="3.30.450.20">
    <property type="entry name" value="PAS domain"/>
    <property type="match status" value="2"/>
</dbReference>
<dbReference type="InterPro" id="IPR043128">
    <property type="entry name" value="Rev_trsase/Diguanyl_cyclase"/>
</dbReference>
<evidence type="ECO:0000259" key="3">
    <source>
        <dbReference type="PROSITE" id="PS50887"/>
    </source>
</evidence>
<dbReference type="InterPro" id="IPR013767">
    <property type="entry name" value="PAS_fold"/>
</dbReference>
<reference evidence="5" key="1">
    <citation type="submission" date="2016-10" db="EMBL/GenBank/DDBJ databases">
        <authorList>
            <person name="Varghese N."/>
            <person name="Submissions S."/>
        </authorList>
    </citation>
    <scope>NUCLEOTIDE SEQUENCE [LARGE SCALE GENOMIC DNA]</scope>
    <source>
        <strain evidence="5">IBRC-M10078</strain>
    </source>
</reference>
<dbReference type="PROSITE" id="PS50112">
    <property type="entry name" value="PAS"/>
    <property type="match status" value="2"/>
</dbReference>
<dbReference type="InterPro" id="IPR029787">
    <property type="entry name" value="Nucleotide_cyclase"/>
</dbReference>
<dbReference type="SUPFAM" id="SSF55785">
    <property type="entry name" value="PYP-like sensor domain (PAS domain)"/>
    <property type="match status" value="2"/>
</dbReference>
<protein>
    <submittedName>
        <fullName evidence="4">PAS domain S-box-containing protein/diguanylate cyclase (GGDEF) domain-containing protein</fullName>
    </submittedName>
</protein>
<proteinExistence type="predicted"/>
<name>A0A1H0W4F8_9BACI</name>
<dbReference type="Pfam" id="PF00990">
    <property type="entry name" value="GGDEF"/>
    <property type="match status" value="1"/>
</dbReference>
<dbReference type="NCBIfam" id="TIGR00229">
    <property type="entry name" value="sensory_box"/>
    <property type="match status" value="2"/>
</dbReference>